<evidence type="ECO:0000313" key="11">
    <source>
        <dbReference type="Proteomes" id="UP000035996"/>
    </source>
</evidence>
<dbReference type="HAMAP" id="MF_00238">
    <property type="entry name" value="Cytidyl_kinase_type1"/>
    <property type="match status" value="1"/>
</dbReference>
<dbReference type="EMBL" id="LELK01000001">
    <property type="protein sequence ID" value="KMM38136.1"/>
    <property type="molecule type" value="Genomic_DNA"/>
</dbReference>
<dbReference type="InterPro" id="IPR003136">
    <property type="entry name" value="Cytidylate_kin"/>
</dbReference>
<comment type="catalytic activity">
    <reaction evidence="7 8">
        <text>CMP + ATP = CDP + ADP</text>
        <dbReference type="Rhea" id="RHEA:11600"/>
        <dbReference type="ChEBI" id="CHEBI:30616"/>
        <dbReference type="ChEBI" id="CHEBI:58069"/>
        <dbReference type="ChEBI" id="CHEBI:60377"/>
        <dbReference type="ChEBI" id="CHEBI:456216"/>
        <dbReference type="EC" id="2.7.4.25"/>
    </reaction>
</comment>
<dbReference type="CDD" id="cd02020">
    <property type="entry name" value="CMPK"/>
    <property type="match status" value="1"/>
</dbReference>
<keyword evidence="2 8" id="KW-0808">Transferase</keyword>
<comment type="subcellular location">
    <subcellularLocation>
        <location evidence="8">Cytoplasm</location>
    </subcellularLocation>
</comment>
<dbReference type="Pfam" id="PF02224">
    <property type="entry name" value="Cytidylate_kin"/>
    <property type="match status" value="1"/>
</dbReference>
<dbReference type="GO" id="GO:0006220">
    <property type="term" value="P:pyrimidine nucleotide metabolic process"/>
    <property type="evidence" value="ECO:0007669"/>
    <property type="project" value="UniProtKB-UniRule"/>
</dbReference>
<keyword evidence="3 8" id="KW-0547">Nucleotide-binding</keyword>
<keyword evidence="8" id="KW-0963">Cytoplasm</keyword>
<evidence type="ECO:0000256" key="7">
    <source>
        <dbReference type="ARBA" id="ARBA00048478"/>
    </source>
</evidence>
<evidence type="ECO:0000256" key="6">
    <source>
        <dbReference type="ARBA" id="ARBA00047615"/>
    </source>
</evidence>
<gene>
    <name evidence="8" type="primary">cmk</name>
    <name evidence="10" type="ORF">AB986_02075</name>
</gene>
<dbReference type="GO" id="GO:0005829">
    <property type="term" value="C:cytosol"/>
    <property type="evidence" value="ECO:0007669"/>
    <property type="project" value="TreeGrafter"/>
</dbReference>
<comment type="catalytic activity">
    <reaction evidence="6 8">
        <text>dCMP + ATP = dCDP + ADP</text>
        <dbReference type="Rhea" id="RHEA:25094"/>
        <dbReference type="ChEBI" id="CHEBI:30616"/>
        <dbReference type="ChEBI" id="CHEBI:57566"/>
        <dbReference type="ChEBI" id="CHEBI:58593"/>
        <dbReference type="ChEBI" id="CHEBI:456216"/>
        <dbReference type="EC" id="2.7.4.25"/>
    </reaction>
</comment>
<dbReference type="AlphaFoldDB" id="A0A0J6CPH4"/>
<reference evidence="10" key="1">
    <citation type="submission" date="2015-06" db="EMBL/GenBank/DDBJ databases">
        <authorList>
            <person name="Liu B."/>
            <person name="Wang J."/>
            <person name="Zhu Y."/>
            <person name="Liu G."/>
            <person name="Chen Q."/>
            <person name="Zheng C."/>
            <person name="Che J."/>
            <person name="Ge C."/>
            <person name="Shi H."/>
            <person name="Pan Z."/>
            <person name="Liu X."/>
        </authorList>
    </citation>
    <scope>NUCLEOTIDE SEQUENCE [LARGE SCALE GENOMIC DNA]</scope>
    <source>
        <strain evidence="10">DSM 16346</strain>
    </source>
</reference>
<dbReference type="PANTHER" id="PTHR21299:SF2">
    <property type="entry name" value="CYTIDYLATE KINASE"/>
    <property type="match status" value="1"/>
</dbReference>
<dbReference type="RefSeq" id="WP_048309219.1">
    <property type="nucleotide sequence ID" value="NZ_CP119526.1"/>
</dbReference>
<comment type="caution">
    <text evidence="10">The sequence shown here is derived from an EMBL/GenBank/DDBJ whole genome shotgun (WGS) entry which is preliminary data.</text>
</comment>
<evidence type="ECO:0000256" key="1">
    <source>
        <dbReference type="ARBA" id="ARBA00009427"/>
    </source>
</evidence>
<dbReference type="NCBIfam" id="TIGR00017">
    <property type="entry name" value="cmk"/>
    <property type="match status" value="1"/>
</dbReference>
<keyword evidence="11" id="KW-1185">Reference proteome</keyword>
<evidence type="ECO:0000313" key="10">
    <source>
        <dbReference type="EMBL" id="KMM38136.1"/>
    </source>
</evidence>
<dbReference type="GO" id="GO:0036430">
    <property type="term" value="F:CMP kinase activity"/>
    <property type="evidence" value="ECO:0007669"/>
    <property type="project" value="RHEA"/>
</dbReference>
<protein>
    <recommendedName>
        <fullName evidence="8">Cytidylate kinase</fullName>
        <shortName evidence="8">CK</shortName>
        <ecNumber evidence="8">2.7.4.25</ecNumber>
    </recommendedName>
    <alternativeName>
        <fullName evidence="8">Cytidine monophosphate kinase</fullName>
        <shortName evidence="8">CMP kinase</shortName>
    </alternativeName>
</protein>
<sequence>MKKRINIAIDGPAGAGKSTVARQVADYLSFLYIDTGAMYRALTYKAIEREIDLENGPLLKELLNETIIDLKVGEEEQHVFLDNKDVTTDIRSYNVTNNVSFVARQSEVREEMVKRQKVLADKGGVVMDGRDIGTHVLPNSELKVFLIASVEERASRRYKELIDKGIEADYNTIKDEIALRDKRDTEREVAPLVKADDASEIDTTSMTISEVVDCILQLAKERS</sequence>
<accession>A0A0J6CPH4</accession>
<dbReference type="EC" id="2.7.4.25" evidence="8"/>
<comment type="similarity">
    <text evidence="1 8">Belongs to the cytidylate kinase family. Type 1 subfamily.</text>
</comment>
<keyword evidence="5 8" id="KW-0067">ATP-binding</keyword>
<keyword evidence="4 8" id="KW-0418">Kinase</keyword>
<evidence type="ECO:0000256" key="3">
    <source>
        <dbReference type="ARBA" id="ARBA00022741"/>
    </source>
</evidence>
<dbReference type="Gene3D" id="3.40.50.300">
    <property type="entry name" value="P-loop containing nucleotide triphosphate hydrolases"/>
    <property type="match status" value="1"/>
</dbReference>
<dbReference type="OrthoDB" id="9807434at2"/>
<organism evidence="10 11">
    <name type="scientific">Guptibacillus hwajinpoensis</name>
    <dbReference type="NCBI Taxonomy" id="208199"/>
    <lineage>
        <taxon>Bacteria</taxon>
        <taxon>Bacillati</taxon>
        <taxon>Bacillota</taxon>
        <taxon>Bacilli</taxon>
        <taxon>Bacillales</taxon>
        <taxon>Guptibacillaceae</taxon>
        <taxon>Guptibacillus</taxon>
    </lineage>
</organism>
<feature type="binding site" evidence="8">
    <location>
        <begin position="11"/>
        <end position="19"/>
    </location>
    <ligand>
        <name>ATP</name>
        <dbReference type="ChEBI" id="CHEBI:30616"/>
    </ligand>
</feature>
<evidence type="ECO:0000256" key="4">
    <source>
        <dbReference type="ARBA" id="ARBA00022777"/>
    </source>
</evidence>
<evidence type="ECO:0000256" key="2">
    <source>
        <dbReference type="ARBA" id="ARBA00022679"/>
    </source>
</evidence>
<dbReference type="GO" id="GO:0005524">
    <property type="term" value="F:ATP binding"/>
    <property type="evidence" value="ECO:0007669"/>
    <property type="project" value="UniProtKB-UniRule"/>
</dbReference>
<dbReference type="Proteomes" id="UP000035996">
    <property type="component" value="Unassembled WGS sequence"/>
</dbReference>
<dbReference type="PANTHER" id="PTHR21299">
    <property type="entry name" value="CYTIDYLATE KINASE/PANTOATE-BETA-ALANINE LIGASE"/>
    <property type="match status" value="1"/>
</dbReference>
<dbReference type="SUPFAM" id="SSF52540">
    <property type="entry name" value="P-loop containing nucleoside triphosphate hydrolases"/>
    <property type="match status" value="1"/>
</dbReference>
<dbReference type="GO" id="GO:0036431">
    <property type="term" value="F:dCMP kinase activity"/>
    <property type="evidence" value="ECO:0007669"/>
    <property type="project" value="InterPro"/>
</dbReference>
<proteinExistence type="inferred from homology"/>
<dbReference type="InterPro" id="IPR027417">
    <property type="entry name" value="P-loop_NTPase"/>
</dbReference>
<evidence type="ECO:0000259" key="9">
    <source>
        <dbReference type="Pfam" id="PF02224"/>
    </source>
</evidence>
<dbReference type="GO" id="GO:0015949">
    <property type="term" value="P:nucleobase-containing small molecule interconversion"/>
    <property type="evidence" value="ECO:0007669"/>
    <property type="project" value="TreeGrafter"/>
</dbReference>
<evidence type="ECO:0000256" key="5">
    <source>
        <dbReference type="ARBA" id="ARBA00022840"/>
    </source>
</evidence>
<dbReference type="InterPro" id="IPR011994">
    <property type="entry name" value="Cytidylate_kinase_dom"/>
</dbReference>
<evidence type="ECO:0000256" key="8">
    <source>
        <dbReference type="HAMAP-Rule" id="MF_00238"/>
    </source>
</evidence>
<dbReference type="PATRIC" id="fig|157733.3.peg.2629"/>
<feature type="domain" description="Cytidylate kinase" evidence="9">
    <location>
        <begin position="7"/>
        <end position="220"/>
    </location>
</feature>
<name>A0A0J6CPH4_9BACL</name>
<dbReference type="STRING" id="157733.AB986_02075"/>